<dbReference type="InterPro" id="IPR004033">
    <property type="entry name" value="UbiE/COQ5_MeTrFase"/>
</dbReference>
<feature type="region of interest" description="Disordered" evidence="6">
    <location>
        <begin position="244"/>
        <end position="285"/>
    </location>
</feature>
<feature type="region of interest" description="Disordered" evidence="6">
    <location>
        <begin position="306"/>
        <end position="405"/>
    </location>
</feature>
<evidence type="ECO:0000256" key="5">
    <source>
        <dbReference type="HAMAP-Rule" id="MF_01813"/>
    </source>
</evidence>
<name>A0A2Z6B2M2_9BACT</name>
<evidence type="ECO:0000256" key="1">
    <source>
        <dbReference type="ARBA" id="ARBA00022428"/>
    </source>
</evidence>
<dbReference type="RefSeq" id="WP_232034802.1">
    <property type="nucleotide sequence ID" value="NZ_AP017378.1"/>
</dbReference>
<evidence type="ECO:0000256" key="4">
    <source>
        <dbReference type="ARBA" id="ARBA00022691"/>
    </source>
</evidence>
<dbReference type="Pfam" id="PF01209">
    <property type="entry name" value="Ubie_methyltran"/>
    <property type="match status" value="1"/>
</dbReference>
<keyword evidence="8" id="KW-1185">Reference proteome</keyword>
<dbReference type="PANTHER" id="PTHR43591:SF24">
    <property type="entry name" value="2-METHOXY-6-POLYPRENYL-1,4-BENZOQUINOL METHYLASE, MITOCHONDRIAL"/>
    <property type="match status" value="1"/>
</dbReference>
<dbReference type="SUPFAM" id="SSF53335">
    <property type="entry name" value="S-adenosyl-L-methionine-dependent methyltransferases"/>
    <property type="match status" value="1"/>
</dbReference>
<dbReference type="PROSITE" id="PS51608">
    <property type="entry name" value="SAM_MT_UBIE"/>
    <property type="match status" value="1"/>
</dbReference>
<dbReference type="PANTHER" id="PTHR43591">
    <property type="entry name" value="METHYLTRANSFERASE"/>
    <property type="match status" value="1"/>
</dbReference>
<keyword evidence="2 5" id="KW-0489">Methyltransferase</keyword>
<feature type="compositionally biased region" description="Basic residues" evidence="6">
    <location>
        <begin position="377"/>
        <end position="395"/>
    </location>
</feature>
<dbReference type="InterPro" id="IPR023576">
    <property type="entry name" value="UbiE/COQ5_MeTrFase_CS"/>
</dbReference>
<gene>
    <name evidence="5" type="primary">menG</name>
    <name evidence="7" type="ORF">DFE_2962</name>
</gene>
<dbReference type="AlphaFoldDB" id="A0A2Z6B2M2"/>
<dbReference type="CDD" id="cd02440">
    <property type="entry name" value="AdoMet_MTases"/>
    <property type="match status" value="1"/>
</dbReference>
<keyword evidence="4 5" id="KW-0949">S-adenosyl-L-methionine</keyword>
<dbReference type="HAMAP" id="MF_01813">
    <property type="entry name" value="MenG_UbiE_methyltr"/>
    <property type="match status" value="1"/>
</dbReference>
<dbReference type="UniPathway" id="UPA00079">
    <property type="reaction ID" value="UER00169"/>
</dbReference>
<dbReference type="PROSITE" id="PS01183">
    <property type="entry name" value="UBIE_1"/>
    <property type="match status" value="1"/>
</dbReference>
<feature type="compositionally biased region" description="Low complexity" evidence="6">
    <location>
        <begin position="342"/>
        <end position="354"/>
    </location>
</feature>
<comment type="pathway">
    <text evidence="5">Quinol/quinone metabolism; menaquinone biosynthesis; menaquinol from 1,4-dihydroxy-2-naphthoate: step 2/2.</text>
</comment>
<dbReference type="Proteomes" id="UP000269883">
    <property type="component" value="Chromosome"/>
</dbReference>
<evidence type="ECO:0000313" key="7">
    <source>
        <dbReference type="EMBL" id="BBD09688.1"/>
    </source>
</evidence>
<reference evidence="7 8" key="1">
    <citation type="journal article" date="2018" name="Sci. Adv.">
        <title>Multi-heme cytochromes provide a pathway for survival in energy-limited environments.</title>
        <authorList>
            <person name="Deng X."/>
            <person name="Dohmae N."/>
            <person name="Nealson K.H."/>
            <person name="Hashimoto K."/>
            <person name="Okamoto A."/>
        </authorList>
    </citation>
    <scope>NUCLEOTIDE SEQUENCE [LARGE SCALE GENOMIC DNA]</scope>
    <source>
        <strain evidence="7 8">IS5</strain>
    </source>
</reference>
<accession>A0A2Z6B2M2</accession>
<feature type="compositionally biased region" description="Low complexity" evidence="6">
    <location>
        <begin position="265"/>
        <end position="282"/>
    </location>
</feature>
<dbReference type="UniPathway" id="UPA00232"/>
<comment type="caution">
    <text evidence="5">Lacks conserved residue(s) required for the propagation of feature annotation.</text>
</comment>
<evidence type="ECO:0000313" key="8">
    <source>
        <dbReference type="Proteomes" id="UP000269883"/>
    </source>
</evidence>
<comment type="catalytic activity">
    <reaction evidence="5">
        <text>a 2-demethylmenaquinol + S-adenosyl-L-methionine = a menaquinol + S-adenosyl-L-homocysteine + H(+)</text>
        <dbReference type="Rhea" id="RHEA:42640"/>
        <dbReference type="Rhea" id="RHEA-COMP:9539"/>
        <dbReference type="Rhea" id="RHEA-COMP:9563"/>
        <dbReference type="ChEBI" id="CHEBI:15378"/>
        <dbReference type="ChEBI" id="CHEBI:18151"/>
        <dbReference type="ChEBI" id="CHEBI:55437"/>
        <dbReference type="ChEBI" id="CHEBI:57856"/>
        <dbReference type="ChEBI" id="CHEBI:59789"/>
        <dbReference type="EC" id="2.1.1.163"/>
    </reaction>
</comment>
<sequence length="405" mass="43893">MMKNDPREQAGRVSGMFGRISGWYDFLNHFLSLGMDILWRRKLVKTVRPGPTGRFLDLAAGTMDVTCELKRRYPEARILAMDFSLPMLEQGKPKLESFKYDVQPVLADGRLLPLPDKSVDAVTIAFGIRNIRPRSEAYAEILRTLAPGGRLAILEFGSSSRPIWKGIYNFYLNTLLPLAGRIISGDRQAYQYLADTIADFPTATALEDELRDAGFVNVSHEAILSGIVNIHVAERRIFEGDTFVVGAPPKSKPSPAPAKTKKTVTPKAAAKSATEAAPAPQAGQTITRRAANLEAGLQAMDKAVQSVKQAKKKKAPAKVATQKTPAKKTAAKKSPKEKAAPKKTAATKTSTAKKTTNKTETKKKTAAADKTSSPKATPKKSTAKKATPKPKKAAAKKSAAKDKKK</sequence>
<dbReference type="GO" id="GO:0009234">
    <property type="term" value="P:menaquinone biosynthetic process"/>
    <property type="evidence" value="ECO:0007669"/>
    <property type="project" value="UniProtKB-UniRule"/>
</dbReference>
<comment type="function">
    <text evidence="5">Methyltransferase required for the conversion of demethylmenaquinol (DMKH2) to menaquinol (MKH2).</text>
</comment>
<feature type="binding site" evidence="5">
    <location>
        <begin position="108"/>
        <end position="109"/>
    </location>
    <ligand>
        <name>S-adenosyl-L-methionine</name>
        <dbReference type="ChEBI" id="CHEBI:59789"/>
    </ligand>
</feature>
<dbReference type="InterPro" id="IPR029063">
    <property type="entry name" value="SAM-dependent_MTases_sf"/>
</dbReference>
<comment type="similarity">
    <text evidence="5">Belongs to the class I-like SAM-binding methyltransferase superfamily. MenG/UbiE family.</text>
</comment>
<evidence type="ECO:0000256" key="6">
    <source>
        <dbReference type="SAM" id="MobiDB-lite"/>
    </source>
</evidence>
<dbReference type="GO" id="GO:0043770">
    <property type="term" value="F:demethylmenaquinone methyltransferase activity"/>
    <property type="evidence" value="ECO:0007669"/>
    <property type="project" value="UniProtKB-UniRule"/>
</dbReference>
<proteinExistence type="inferred from homology"/>
<evidence type="ECO:0000256" key="2">
    <source>
        <dbReference type="ARBA" id="ARBA00022603"/>
    </source>
</evidence>
<dbReference type="EC" id="2.1.1.163" evidence="5"/>
<protein>
    <recommendedName>
        <fullName evidence="5">Demethylmenaquinone methyltransferase</fullName>
        <ecNumber evidence="5">2.1.1.163</ecNumber>
    </recommendedName>
</protein>
<keyword evidence="1 5" id="KW-0474">Menaquinone biosynthesis</keyword>
<keyword evidence="3 5" id="KW-0808">Transferase</keyword>
<feature type="compositionally biased region" description="Basic and acidic residues" evidence="6">
    <location>
        <begin position="357"/>
        <end position="367"/>
    </location>
</feature>
<organism evidence="7 8">
    <name type="scientific">Desulfovibrio ferrophilus</name>
    <dbReference type="NCBI Taxonomy" id="241368"/>
    <lineage>
        <taxon>Bacteria</taxon>
        <taxon>Pseudomonadati</taxon>
        <taxon>Thermodesulfobacteriota</taxon>
        <taxon>Desulfovibrionia</taxon>
        <taxon>Desulfovibrionales</taxon>
        <taxon>Desulfovibrionaceae</taxon>
        <taxon>Desulfovibrio</taxon>
    </lineage>
</organism>
<dbReference type="NCBIfam" id="TIGR01934">
    <property type="entry name" value="MenG_MenH_UbiE"/>
    <property type="match status" value="1"/>
</dbReference>
<evidence type="ECO:0000256" key="3">
    <source>
        <dbReference type="ARBA" id="ARBA00022679"/>
    </source>
</evidence>
<dbReference type="GO" id="GO:0032259">
    <property type="term" value="P:methylation"/>
    <property type="evidence" value="ECO:0007669"/>
    <property type="project" value="UniProtKB-KW"/>
</dbReference>
<dbReference type="KEGG" id="dfl:DFE_2962"/>
<dbReference type="EMBL" id="AP017378">
    <property type="protein sequence ID" value="BBD09688.1"/>
    <property type="molecule type" value="Genomic_DNA"/>
</dbReference>
<feature type="binding site" evidence="5">
    <location>
        <position position="82"/>
    </location>
    <ligand>
        <name>S-adenosyl-L-methionine</name>
        <dbReference type="ChEBI" id="CHEBI:59789"/>
    </ligand>
</feature>
<keyword evidence="7" id="KW-0830">Ubiquinone</keyword>
<feature type="binding site" evidence="5">
    <location>
        <position position="62"/>
    </location>
    <ligand>
        <name>S-adenosyl-L-methionine</name>
        <dbReference type="ChEBI" id="CHEBI:59789"/>
    </ligand>
</feature>
<dbReference type="GO" id="GO:0006744">
    <property type="term" value="P:ubiquinone biosynthetic process"/>
    <property type="evidence" value="ECO:0007669"/>
    <property type="project" value="UniProtKB-UniPathway"/>
</dbReference>
<dbReference type="Gene3D" id="3.40.50.150">
    <property type="entry name" value="Vaccinia Virus protein VP39"/>
    <property type="match status" value="1"/>
</dbReference>